<dbReference type="SUPFAM" id="SSF51735">
    <property type="entry name" value="NAD(P)-binding Rossmann-fold domains"/>
    <property type="match status" value="1"/>
</dbReference>
<organism evidence="2 3">
    <name type="scientific">Phytophthora rubi</name>
    <dbReference type="NCBI Taxonomy" id="129364"/>
    <lineage>
        <taxon>Eukaryota</taxon>
        <taxon>Sar</taxon>
        <taxon>Stramenopiles</taxon>
        <taxon>Oomycota</taxon>
        <taxon>Peronosporomycetes</taxon>
        <taxon>Peronosporales</taxon>
        <taxon>Peronosporaceae</taxon>
        <taxon>Phytophthora</taxon>
    </lineage>
</organism>
<reference evidence="2 3" key="1">
    <citation type="submission" date="2018-09" db="EMBL/GenBank/DDBJ databases">
        <title>Genomic investigation of the strawberry pathogen Phytophthora fragariae indicates pathogenicity is determined by transcriptional variation in three key races.</title>
        <authorList>
            <person name="Adams T.M."/>
            <person name="Armitage A.D."/>
            <person name="Sobczyk M.K."/>
            <person name="Bates H.J."/>
            <person name="Dunwell J.M."/>
            <person name="Nellist C.F."/>
            <person name="Harrison R.J."/>
        </authorList>
    </citation>
    <scope>NUCLEOTIDE SEQUENCE [LARGE SCALE GENOMIC DNA]</scope>
    <source>
        <strain evidence="2 3">SCRP249</strain>
    </source>
</reference>
<gene>
    <name evidence="2" type="ORF">PR001_g32716</name>
</gene>
<dbReference type="PANTHER" id="PTHR43162:SF1">
    <property type="entry name" value="PRESTALK A DIFFERENTIATION PROTEIN A"/>
    <property type="match status" value="1"/>
</dbReference>
<accession>A0A6A3G8K8</accession>
<sequence>TALLPPSAPLNYPSLILGPTLGGLRVREERSSEEALEESQEPRVPNGADCEVYDVTGPEAVSHEEIFDFMCKETGYKAEFVDMSDEKLKKYWLGRGLPVNVYGDFSQMRVSGRVGWTSYTFSGSVRRHFSSGPNSLPSGNPLDFHSTLQRKQFSH</sequence>
<name>A0A6A3G8K8_9STRA</name>
<dbReference type="EMBL" id="QXFV01010327">
    <property type="protein sequence ID" value="KAE8953869.1"/>
    <property type="molecule type" value="Genomic_DNA"/>
</dbReference>
<feature type="non-terminal residue" evidence="2">
    <location>
        <position position="1"/>
    </location>
</feature>
<evidence type="ECO:0000313" key="3">
    <source>
        <dbReference type="Proteomes" id="UP000429607"/>
    </source>
</evidence>
<evidence type="ECO:0000256" key="1">
    <source>
        <dbReference type="SAM" id="MobiDB-lite"/>
    </source>
</evidence>
<comment type="caution">
    <text evidence="2">The sequence shown here is derived from an EMBL/GenBank/DDBJ whole genome shotgun (WGS) entry which is preliminary data.</text>
</comment>
<dbReference type="AlphaFoldDB" id="A0A6A3G8K8"/>
<evidence type="ECO:0000313" key="2">
    <source>
        <dbReference type="EMBL" id="KAE8953869.1"/>
    </source>
</evidence>
<dbReference type="PANTHER" id="PTHR43162">
    <property type="match status" value="1"/>
</dbReference>
<protein>
    <submittedName>
        <fullName evidence="2">Uncharacterized protein</fullName>
    </submittedName>
</protein>
<dbReference type="Gene3D" id="3.90.25.10">
    <property type="entry name" value="UDP-galactose 4-epimerase, domain 1"/>
    <property type="match status" value="1"/>
</dbReference>
<feature type="region of interest" description="Disordered" evidence="1">
    <location>
        <begin position="27"/>
        <end position="49"/>
    </location>
</feature>
<dbReference type="Proteomes" id="UP000429607">
    <property type="component" value="Unassembled WGS sequence"/>
</dbReference>
<dbReference type="InterPro" id="IPR036291">
    <property type="entry name" value="NAD(P)-bd_dom_sf"/>
</dbReference>
<dbReference type="InterPro" id="IPR051604">
    <property type="entry name" value="Ergot_Alk_Oxidoreductase"/>
</dbReference>
<proteinExistence type="predicted"/>